<comment type="caution">
    <text evidence="2">The sequence shown here is derived from an EMBL/GenBank/DDBJ whole genome shotgun (WGS) entry which is preliminary data.</text>
</comment>
<dbReference type="Proteomes" id="UP001341840">
    <property type="component" value="Unassembled WGS sequence"/>
</dbReference>
<feature type="region of interest" description="Disordered" evidence="1">
    <location>
        <begin position="1"/>
        <end position="81"/>
    </location>
</feature>
<name>A0ABU6YHZ9_9FABA</name>
<gene>
    <name evidence="2" type="ORF">PIB30_057905</name>
</gene>
<accession>A0ABU6YHZ9</accession>
<evidence type="ECO:0000256" key="1">
    <source>
        <dbReference type="SAM" id="MobiDB-lite"/>
    </source>
</evidence>
<organism evidence="2 3">
    <name type="scientific">Stylosanthes scabra</name>
    <dbReference type="NCBI Taxonomy" id="79078"/>
    <lineage>
        <taxon>Eukaryota</taxon>
        <taxon>Viridiplantae</taxon>
        <taxon>Streptophyta</taxon>
        <taxon>Embryophyta</taxon>
        <taxon>Tracheophyta</taxon>
        <taxon>Spermatophyta</taxon>
        <taxon>Magnoliopsida</taxon>
        <taxon>eudicotyledons</taxon>
        <taxon>Gunneridae</taxon>
        <taxon>Pentapetalae</taxon>
        <taxon>rosids</taxon>
        <taxon>fabids</taxon>
        <taxon>Fabales</taxon>
        <taxon>Fabaceae</taxon>
        <taxon>Papilionoideae</taxon>
        <taxon>50 kb inversion clade</taxon>
        <taxon>dalbergioids sensu lato</taxon>
        <taxon>Dalbergieae</taxon>
        <taxon>Pterocarpus clade</taxon>
        <taxon>Stylosanthes</taxon>
    </lineage>
</organism>
<reference evidence="2 3" key="1">
    <citation type="journal article" date="2023" name="Plants (Basel)">
        <title>Bridging the Gap: Combining Genomics and Transcriptomics Approaches to Understand Stylosanthes scabra, an Orphan Legume from the Brazilian Caatinga.</title>
        <authorList>
            <person name="Ferreira-Neto J.R.C."/>
            <person name="da Silva M.D."/>
            <person name="Binneck E."/>
            <person name="de Melo N.F."/>
            <person name="da Silva R.H."/>
            <person name="de Melo A.L.T.M."/>
            <person name="Pandolfi V."/>
            <person name="Bustamante F.O."/>
            <person name="Brasileiro-Vidal A.C."/>
            <person name="Benko-Iseppon A.M."/>
        </authorList>
    </citation>
    <scope>NUCLEOTIDE SEQUENCE [LARGE SCALE GENOMIC DNA]</scope>
    <source>
        <tissue evidence="2">Leaves</tissue>
    </source>
</reference>
<feature type="non-terminal residue" evidence="2">
    <location>
        <position position="1"/>
    </location>
</feature>
<evidence type="ECO:0000313" key="3">
    <source>
        <dbReference type="Proteomes" id="UP001341840"/>
    </source>
</evidence>
<protein>
    <submittedName>
        <fullName evidence="2">Uncharacterized protein</fullName>
    </submittedName>
</protein>
<dbReference type="EMBL" id="JASCZI010242135">
    <property type="protein sequence ID" value="MED6209764.1"/>
    <property type="molecule type" value="Genomic_DNA"/>
</dbReference>
<proteinExistence type="predicted"/>
<sequence>PKIERKSPRKAKKNKESKESGQKAKNKPNPALTARPRPPLLNGEVFVGGVPAPPHFVTPKTRTPRTRAVEVARPRDGSRTH</sequence>
<feature type="compositionally biased region" description="Basic and acidic residues" evidence="1">
    <location>
        <begin position="67"/>
        <end position="81"/>
    </location>
</feature>
<evidence type="ECO:0000313" key="2">
    <source>
        <dbReference type="EMBL" id="MED6209764.1"/>
    </source>
</evidence>
<keyword evidence="3" id="KW-1185">Reference proteome</keyword>